<dbReference type="AlphaFoldDB" id="A0A8S1GS54"/>
<reference evidence="5" key="1">
    <citation type="submission" date="2020-10" db="EMBL/GenBank/DDBJ databases">
        <authorList>
            <person name="Kikuchi T."/>
        </authorList>
    </citation>
    <scope>NUCLEOTIDE SEQUENCE</scope>
    <source>
        <strain evidence="5">NKZ352</strain>
    </source>
</reference>
<dbReference type="GO" id="GO:0031110">
    <property type="term" value="P:regulation of microtubule polymerization or depolymerization"/>
    <property type="evidence" value="ECO:0007669"/>
    <property type="project" value="TreeGrafter"/>
</dbReference>
<evidence type="ECO:0000256" key="4">
    <source>
        <dbReference type="SAM" id="Coils"/>
    </source>
</evidence>
<dbReference type="GO" id="GO:0007059">
    <property type="term" value="P:chromosome segregation"/>
    <property type="evidence" value="ECO:0007669"/>
    <property type="project" value="InterPro"/>
</dbReference>
<comment type="caution">
    <text evidence="5">The sequence shown here is derived from an EMBL/GenBank/DDBJ whole genome shotgun (WGS) entry which is preliminary data.</text>
</comment>
<evidence type="ECO:0000256" key="3">
    <source>
        <dbReference type="ARBA" id="ARBA00047202"/>
    </source>
</evidence>
<dbReference type="Gene3D" id="1.10.10.1890">
    <property type="entry name" value="Ska1 microtubule binding domain-like"/>
    <property type="match status" value="1"/>
</dbReference>
<dbReference type="GO" id="GO:0005876">
    <property type="term" value="C:spindle microtubule"/>
    <property type="evidence" value="ECO:0007669"/>
    <property type="project" value="TreeGrafter"/>
</dbReference>
<keyword evidence="4" id="KW-0175">Coiled coil</keyword>
<dbReference type="PANTHER" id="PTHR28573">
    <property type="entry name" value="SPINDLE AND KINETOCHORE-ASSOCIATED PROTEIN 1"/>
    <property type="match status" value="1"/>
</dbReference>
<organism evidence="5 6">
    <name type="scientific">Caenorhabditis auriculariae</name>
    <dbReference type="NCBI Taxonomy" id="2777116"/>
    <lineage>
        <taxon>Eukaryota</taxon>
        <taxon>Metazoa</taxon>
        <taxon>Ecdysozoa</taxon>
        <taxon>Nematoda</taxon>
        <taxon>Chromadorea</taxon>
        <taxon>Rhabditida</taxon>
        <taxon>Rhabditina</taxon>
        <taxon>Rhabditomorpha</taxon>
        <taxon>Rhabditoidea</taxon>
        <taxon>Rhabditidae</taxon>
        <taxon>Peloderinae</taxon>
        <taxon>Caenorhabditis</taxon>
    </lineage>
</organism>
<accession>A0A8S1GS54</accession>
<dbReference type="GO" id="GO:0072686">
    <property type="term" value="C:mitotic spindle"/>
    <property type="evidence" value="ECO:0007669"/>
    <property type="project" value="TreeGrafter"/>
</dbReference>
<dbReference type="Proteomes" id="UP000835052">
    <property type="component" value="Unassembled WGS sequence"/>
</dbReference>
<protein>
    <recommendedName>
        <fullName evidence="2">SKA complex subunit 1</fullName>
    </recommendedName>
    <alternativeName>
        <fullName evidence="3">Spindle and kinetochore-associated protein 1</fullName>
    </alternativeName>
</protein>
<dbReference type="EMBL" id="CAJGYM010000003">
    <property type="protein sequence ID" value="CAD6185731.1"/>
    <property type="molecule type" value="Genomic_DNA"/>
</dbReference>
<dbReference type="GO" id="GO:0008017">
    <property type="term" value="F:microtubule binding"/>
    <property type="evidence" value="ECO:0007669"/>
    <property type="project" value="InterPro"/>
</dbReference>
<dbReference type="PANTHER" id="PTHR28573:SF1">
    <property type="entry name" value="SPINDLE AND KINETOCHORE-ASSOCIATED PROTEIN 1"/>
    <property type="match status" value="1"/>
</dbReference>
<dbReference type="GO" id="GO:0051301">
    <property type="term" value="P:cell division"/>
    <property type="evidence" value="ECO:0007669"/>
    <property type="project" value="InterPro"/>
</dbReference>
<dbReference type="InterPro" id="IPR042031">
    <property type="entry name" value="SKA1_MBD_sf"/>
</dbReference>
<keyword evidence="6" id="KW-1185">Reference proteome</keyword>
<evidence type="ECO:0000313" key="6">
    <source>
        <dbReference type="Proteomes" id="UP000835052"/>
    </source>
</evidence>
<name>A0A8S1GS54_9PELO</name>
<comment type="similarity">
    <text evidence="1">Belongs to the SKA1 family.</text>
</comment>
<feature type="coiled-coil region" evidence="4">
    <location>
        <begin position="60"/>
        <end position="87"/>
    </location>
</feature>
<evidence type="ECO:0000256" key="2">
    <source>
        <dbReference type="ARBA" id="ARBA00047182"/>
    </source>
</evidence>
<dbReference type="InterPro" id="IPR009829">
    <property type="entry name" value="SKA1"/>
</dbReference>
<gene>
    <name evidence="5" type="ORF">CAUJ_LOCUS1650</name>
</gene>
<dbReference type="OrthoDB" id="5962at2759"/>
<dbReference type="GO" id="GO:0000940">
    <property type="term" value="C:outer kinetochore"/>
    <property type="evidence" value="ECO:0007669"/>
    <property type="project" value="TreeGrafter"/>
</dbReference>
<dbReference type="GO" id="GO:0000278">
    <property type="term" value="P:mitotic cell cycle"/>
    <property type="evidence" value="ECO:0007669"/>
    <property type="project" value="TreeGrafter"/>
</dbReference>
<proteinExistence type="inferred from homology"/>
<evidence type="ECO:0000313" key="5">
    <source>
        <dbReference type="EMBL" id="CAD6185731.1"/>
    </source>
</evidence>
<evidence type="ECO:0000256" key="1">
    <source>
        <dbReference type="ARBA" id="ARBA00006836"/>
    </source>
</evidence>
<dbReference type="Pfam" id="PF07160">
    <property type="entry name" value="SKA1"/>
    <property type="match status" value="1"/>
</dbReference>
<sequence>MCKCALRSIFLRANAERSIPTSMSSENDVVNLLHAKFEQTRQFYSDYLSETTMKKLSAPLKNLLNEASELNSKYLKLNEELQDVDKTRETEFESIVDTLAQSLGIDLSEVKERKVEAGPSTNVSDSILEEKSKGTAQVEEEKEKEVVAQPAKPKTLVPLLEKEDFESIPKYMRGRFTIDDLNEMVSKFDEFITKKRTLLRKPPKLLTKNERLLVDQWRELEVMKTRSPYFCFDTDIKPLIQERLRPQLLKAIPCLRHVRRITEERVGNKTVYHHC</sequence>